<organism evidence="2 3">
    <name type="scientific">Moelleriella libera RCEF 2490</name>
    <dbReference type="NCBI Taxonomy" id="1081109"/>
    <lineage>
        <taxon>Eukaryota</taxon>
        <taxon>Fungi</taxon>
        <taxon>Dikarya</taxon>
        <taxon>Ascomycota</taxon>
        <taxon>Pezizomycotina</taxon>
        <taxon>Sordariomycetes</taxon>
        <taxon>Hypocreomycetidae</taxon>
        <taxon>Hypocreales</taxon>
        <taxon>Clavicipitaceae</taxon>
        <taxon>Moelleriella</taxon>
    </lineage>
</organism>
<dbReference type="AlphaFoldDB" id="A0A167Z3P1"/>
<reference evidence="2 3" key="1">
    <citation type="journal article" date="2016" name="Genome Biol. Evol.">
        <title>Divergent and convergent evolution of fungal pathogenicity.</title>
        <authorList>
            <person name="Shang Y."/>
            <person name="Xiao G."/>
            <person name="Zheng P."/>
            <person name="Cen K."/>
            <person name="Zhan S."/>
            <person name="Wang C."/>
        </authorList>
    </citation>
    <scope>NUCLEOTIDE SEQUENCE [LARGE SCALE GENOMIC DNA]</scope>
    <source>
        <strain evidence="2 3">RCEF 2490</strain>
    </source>
</reference>
<dbReference type="SUPFAM" id="SSF48619">
    <property type="entry name" value="Phospholipase A2, PLA2"/>
    <property type="match status" value="1"/>
</dbReference>
<feature type="signal peptide" evidence="1">
    <location>
        <begin position="1"/>
        <end position="19"/>
    </location>
</feature>
<dbReference type="GO" id="GO:0006644">
    <property type="term" value="P:phospholipid metabolic process"/>
    <property type="evidence" value="ECO:0007669"/>
    <property type="project" value="InterPro"/>
</dbReference>
<dbReference type="EMBL" id="AZGY01000016">
    <property type="protein sequence ID" value="KZZ92122.1"/>
    <property type="molecule type" value="Genomic_DNA"/>
</dbReference>
<name>A0A167Z3P1_9HYPO</name>
<evidence type="ECO:0000313" key="2">
    <source>
        <dbReference type="EMBL" id="KZZ92122.1"/>
    </source>
</evidence>
<keyword evidence="3" id="KW-1185">Reference proteome</keyword>
<evidence type="ECO:0000313" key="3">
    <source>
        <dbReference type="Proteomes" id="UP000078544"/>
    </source>
</evidence>
<sequence>MRLITALSALPAVVVAAIAAPSPSGLNITEGVDVLAPQMNNTEGMDFYIQPPPQNISLPDIPNALVKAQLKHYQPRLLPAILQHLLHTISADNFVQWRKQRVPEWVDWNSVGDSNMPSNPYRFPFKAACNRYDFGIQNYSPNVLPRIKTRLDAQFKKEFLCRFQSGKELW</sequence>
<accession>A0A167Z3P1</accession>
<gene>
    <name evidence="2" type="ORF">AAL_06332</name>
</gene>
<dbReference type="OrthoDB" id="5120271at2759"/>
<dbReference type="GO" id="GO:0050482">
    <property type="term" value="P:arachidonate secretion"/>
    <property type="evidence" value="ECO:0007669"/>
    <property type="project" value="InterPro"/>
</dbReference>
<comment type="caution">
    <text evidence="2">The sequence shown here is derived from an EMBL/GenBank/DDBJ whole genome shotgun (WGS) entry which is preliminary data.</text>
</comment>
<keyword evidence="1" id="KW-0732">Signal</keyword>
<dbReference type="GO" id="GO:0004623">
    <property type="term" value="F:phospholipase A2 activity"/>
    <property type="evidence" value="ECO:0007669"/>
    <property type="project" value="InterPro"/>
</dbReference>
<evidence type="ECO:0000256" key="1">
    <source>
        <dbReference type="SAM" id="SignalP"/>
    </source>
</evidence>
<dbReference type="InterPro" id="IPR036444">
    <property type="entry name" value="PLipase_A2_dom_sf"/>
</dbReference>
<dbReference type="Pfam" id="PF09056">
    <property type="entry name" value="Phospholip_A2_3"/>
    <property type="match status" value="1"/>
</dbReference>
<protein>
    <submittedName>
        <fullName evidence="2">Phospholipase A2, prokaryotic/fungal</fullName>
    </submittedName>
</protein>
<dbReference type="Gene3D" id="1.20.90.10">
    <property type="entry name" value="Phospholipase A2 domain"/>
    <property type="match status" value="1"/>
</dbReference>
<feature type="chain" id="PRO_5007894884" evidence="1">
    <location>
        <begin position="20"/>
        <end position="170"/>
    </location>
</feature>
<proteinExistence type="predicted"/>
<dbReference type="InterPro" id="IPR015141">
    <property type="entry name" value="PLipase_A2_prok/fun"/>
</dbReference>
<dbReference type="Proteomes" id="UP000078544">
    <property type="component" value="Unassembled WGS sequence"/>
</dbReference>